<feature type="compositionally biased region" description="Basic and acidic residues" evidence="1">
    <location>
        <begin position="206"/>
        <end position="225"/>
    </location>
</feature>
<dbReference type="VEuPathDB" id="ToxoDB:CSUI_010755"/>
<protein>
    <submittedName>
        <fullName evidence="2">Heat repeat-containing protein</fullName>
    </submittedName>
</protein>
<name>A0A2C6KG96_9APIC</name>
<feature type="non-terminal residue" evidence="2">
    <location>
        <position position="282"/>
    </location>
</feature>
<feature type="region of interest" description="Disordered" evidence="1">
    <location>
        <begin position="45"/>
        <end position="154"/>
    </location>
</feature>
<dbReference type="AlphaFoldDB" id="A0A2C6KG96"/>
<dbReference type="EMBL" id="MIGC01008195">
    <property type="protein sequence ID" value="PHJ15434.1"/>
    <property type="molecule type" value="Genomic_DNA"/>
</dbReference>
<dbReference type="GeneID" id="94434067"/>
<accession>A0A2C6KG96</accession>
<dbReference type="RefSeq" id="XP_067917168.1">
    <property type="nucleotide sequence ID" value="XM_068070856.1"/>
</dbReference>
<sequence length="282" mass="31465">PLHPQVQRCAAKALGLFTSGELSEIFLPLLISSIQSEFFIEPEGGVHTPEEVPGVRQGSSSTALCRESVSSAKKKKRDDEDKNEIDASTVHMELDPQEEEEGNRRIHSHGEEPQLSSSPLHAQQAQIEEGGGRQKASRDSPPCKGMQRRMRGRSTRHCLLLSALRQVMTPPRRVFLEILRRERERGKEEGEDEGEEGYMEEEVVEEEKKGRGERRQGEDEQGAKAERHMSLHGIVTPHIQQAVLPLLVQLSVCTEDCDRGVVAECLGQLLLLSIDENSILPS</sequence>
<feature type="compositionally biased region" description="Basic and acidic residues" evidence="1">
    <location>
        <begin position="102"/>
        <end position="112"/>
    </location>
</feature>
<gene>
    <name evidence="2" type="ORF">CSUI_010755</name>
</gene>
<dbReference type="Proteomes" id="UP000221165">
    <property type="component" value="Unassembled WGS sequence"/>
</dbReference>
<evidence type="ECO:0000256" key="1">
    <source>
        <dbReference type="SAM" id="MobiDB-lite"/>
    </source>
</evidence>
<organism evidence="2 3">
    <name type="scientific">Cystoisospora suis</name>
    <dbReference type="NCBI Taxonomy" id="483139"/>
    <lineage>
        <taxon>Eukaryota</taxon>
        <taxon>Sar</taxon>
        <taxon>Alveolata</taxon>
        <taxon>Apicomplexa</taxon>
        <taxon>Conoidasida</taxon>
        <taxon>Coccidia</taxon>
        <taxon>Eucoccidiorida</taxon>
        <taxon>Eimeriorina</taxon>
        <taxon>Sarcocystidae</taxon>
        <taxon>Cystoisospora</taxon>
    </lineage>
</organism>
<dbReference type="InterPro" id="IPR011989">
    <property type="entry name" value="ARM-like"/>
</dbReference>
<dbReference type="Gene3D" id="1.25.10.10">
    <property type="entry name" value="Leucine-rich Repeat Variant"/>
    <property type="match status" value="1"/>
</dbReference>
<feature type="compositionally biased region" description="Acidic residues" evidence="1">
    <location>
        <begin position="189"/>
        <end position="205"/>
    </location>
</feature>
<reference evidence="2 3" key="1">
    <citation type="journal article" date="2017" name="Int. J. Parasitol.">
        <title>The genome of the protozoan parasite Cystoisospora suis and a reverse vaccinology approach to identify vaccine candidates.</title>
        <authorList>
            <person name="Palmieri N."/>
            <person name="Shrestha A."/>
            <person name="Ruttkowski B."/>
            <person name="Beck T."/>
            <person name="Vogl C."/>
            <person name="Tomley F."/>
            <person name="Blake D.P."/>
            <person name="Joachim A."/>
        </authorList>
    </citation>
    <scope>NUCLEOTIDE SEQUENCE [LARGE SCALE GENOMIC DNA]</scope>
    <source>
        <strain evidence="2 3">Wien I</strain>
    </source>
</reference>
<comment type="caution">
    <text evidence="2">The sequence shown here is derived from an EMBL/GenBank/DDBJ whole genome shotgun (WGS) entry which is preliminary data.</text>
</comment>
<evidence type="ECO:0000313" key="2">
    <source>
        <dbReference type="EMBL" id="PHJ15434.1"/>
    </source>
</evidence>
<feature type="non-terminal residue" evidence="2">
    <location>
        <position position="1"/>
    </location>
</feature>
<feature type="compositionally biased region" description="Polar residues" evidence="1">
    <location>
        <begin position="114"/>
        <end position="126"/>
    </location>
</feature>
<keyword evidence="3" id="KW-1185">Reference proteome</keyword>
<evidence type="ECO:0000313" key="3">
    <source>
        <dbReference type="Proteomes" id="UP000221165"/>
    </source>
</evidence>
<feature type="region of interest" description="Disordered" evidence="1">
    <location>
        <begin position="184"/>
        <end position="225"/>
    </location>
</feature>
<feature type="compositionally biased region" description="Polar residues" evidence="1">
    <location>
        <begin position="57"/>
        <end position="71"/>
    </location>
</feature>
<proteinExistence type="predicted"/>